<reference evidence="2" key="1">
    <citation type="submission" date="2016-10" db="EMBL/GenBank/DDBJ databases">
        <authorList>
            <person name="Varghese N."/>
            <person name="Submissions S."/>
        </authorList>
    </citation>
    <scope>NUCLEOTIDE SEQUENCE [LARGE SCALE GENOMIC DNA]</scope>
    <source>
        <strain evidence="2">GAS106B</strain>
    </source>
</reference>
<evidence type="ECO:0000313" key="2">
    <source>
        <dbReference type="Proteomes" id="UP000183487"/>
    </source>
</evidence>
<sequence length="40" mass="4404">MPLNQLIESGNPISPLPDVQRTTFSLDVLGRFVSSIRSCD</sequence>
<dbReference type="EMBL" id="FNKP01000002">
    <property type="protein sequence ID" value="SDR32825.1"/>
    <property type="molecule type" value="Genomic_DNA"/>
</dbReference>
<name>A0A1H1I552_9BURK</name>
<organism evidence="1 2">
    <name type="scientific">Paraburkholderia fungorum</name>
    <dbReference type="NCBI Taxonomy" id="134537"/>
    <lineage>
        <taxon>Bacteria</taxon>
        <taxon>Pseudomonadati</taxon>
        <taxon>Pseudomonadota</taxon>
        <taxon>Betaproteobacteria</taxon>
        <taxon>Burkholderiales</taxon>
        <taxon>Burkholderiaceae</taxon>
        <taxon>Paraburkholderia</taxon>
    </lineage>
</organism>
<evidence type="ECO:0000313" key="1">
    <source>
        <dbReference type="EMBL" id="SDR32825.1"/>
    </source>
</evidence>
<dbReference type="Proteomes" id="UP000183487">
    <property type="component" value="Unassembled WGS sequence"/>
</dbReference>
<gene>
    <name evidence="1" type="ORF">SAMN05443245_4680</name>
</gene>
<proteinExistence type="predicted"/>
<protein>
    <submittedName>
        <fullName evidence="1">Uncharacterized protein</fullName>
    </submittedName>
</protein>
<keyword evidence="2" id="KW-1185">Reference proteome</keyword>
<accession>A0A1H1I552</accession>
<dbReference type="AlphaFoldDB" id="A0A1H1I552"/>